<evidence type="ECO:0000313" key="4">
    <source>
        <dbReference type="Proteomes" id="UP000792457"/>
    </source>
</evidence>
<dbReference type="GO" id="GO:0008010">
    <property type="term" value="F:structural constituent of chitin-based larval cuticle"/>
    <property type="evidence" value="ECO:0007669"/>
    <property type="project" value="TreeGrafter"/>
</dbReference>
<accession>A0A8K0KFR7</accession>
<gene>
    <name evidence="3" type="ORF">J437_LFUL013392</name>
</gene>
<dbReference type="InterPro" id="IPR031311">
    <property type="entry name" value="CHIT_BIND_RR_consensus"/>
</dbReference>
<dbReference type="PROSITE" id="PS51155">
    <property type="entry name" value="CHIT_BIND_RR_2"/>
    <property type="match status" value="1"/>
</dbReference>
<dbReference type="PROSITE" id="PS00233">
    <property type="entry name" value="CHIT_BIND_RR_1"/>
    <property type="match status" value="1"/>
</dbReference>
<dbReference type="InterPro" id="IPR000618">
    <property type="entry name" value="Insect_cuticle"/>
</dbReference>
<dbReference type="PRINTS" id="PR00947">
    <property type="entry name" value="CUTICLE"/>
</dbReference>
<keyword evidence="4" id="KW-1185">Reference proteome</keyword>
<dbReference type="InterPro" id="IPR050468">
    <property type="entry name" value="Cuticle_Struct_Prot"/>
</dbReference>
<evidence type="ECO:0000256" key="2">
    <source>
        <dbReference type="PROSITE-ProRule" id="PRU00497"/>
    </source>
</evidence>
<dbReference type="PANTHER" id="PTHR10380">
    <property type="entry name" value="CUTICLE PROTEIN"/>
    <property type="match status" value="1"/>
</dbReference>
<protein>
    <submittedName>
        <fullName evidence="3">Uncharacterized protein</fullName>
    </submittedName>
</protein>
<comment type="caution">
    <text evidence="3">The sequence shown here is derived from an EMBL/GenBank/DDBJ whole genome shotgun (WGS) entry which is preliminary data.</text>
</comment>
<organism evidence="3 4">
    <name type="scientific">Ladona fulva</name>
    <name type="common">Scarce chaser dragonfly</name>
    <name type="synonym">Libellula fulva</name>
    <dbReference type="NCBI Taxonomy" id="123851"/>
    <lineage>
        <taxon>Eukaryota</taxon>
        <taxon>Metazoa</taxon>
        <taxon>Ecdysozoa</taxon>
        <taxon>Arthropoda</taxon>
        <taxon>Hexapoda</taxon>
        <taxon>Insecta</taxon>
        <taxon>Pterygota</taxon>
        <taxon>Palaeoptera</taxon>
        <taxon>Odonata</taxon>
        <taxon>Epiprocta</taxon>
        <taxon>Anisoptera</taxon>
        <taxon>Libelluloidea</taxon>
        <taxon>Libellulidae</taxon>
        <taxon>Ladona</taxon>
    </lineage>
</organism>
<evidence type="ECO:0000256" key="1">
    <source>
        <dbReference type="ARBA" id="ARBA00022460"/>
    </source>
</evidence>
<reference evidence="3" key="2">
    <citation type="submission" date="2017-10" db="EMBL/GenBank/DDBJ databases">
        <title>Ladona fulva Genome sequencing and assembly.</title>
        <authorList>
            <person name="Murali S."/>
            <person name="Richards S."/>
            <person name="Bandaranaike D."/>
            <person name="Bellair M."/>
            <person name="Blankenburg K."/>
            <person name="Chao H."/>
            <person name="Dinh H."/>
            <person name="Doddapaneni H."/>
            <person name="Dugan-Rocha S."/>
            <person name="Elkadiri S."/>
            <person name="Gnanaolivu R."/>
            <person name="Hernandez B."/>
            <person name="Skinner E."/>
            <person name="Javaid M."/>
            <person name="Lee S."/>
            <person name="Li M."/>
            <person name="Ming W."/>
            <person name="Munidasa M."/>
            <person name="Muniz J."/>
            <person name="Nguyen L."/>
            <person name="Hughes D."/>
            <person name="Osuji N."/>
            <person name="Pu L.-L."/>
            <person name="Puazo M."/>
            <person name="Qu C."/>
            <person name="Quiroz J."/>
            <person name="Raj R."/>
            <person name="Weissenberger G."/>
            <person name="Xin Y."/>
            <person name="Zou X."/>
            <person name="Han Y."/>
            <person name="Worley K."/>
            <person name="Muzny D."/>
            <person name="Gibbs R."/>
        </authorList>
    </citation>
    <scope>NUCLEOTIDE SEQUENCE</scope>
    <source>
        <strain evidence="3">Sampled in the wild</strain>
    </source>
</reference>
<proteinExistence type="predicted"/>
<dbReference type="AlphaFoldDB" id="A0A8K0KFR7"/>
<dbReference type="EMBL" id="KZ308717">
    <property type="protein sequence ID" value="KAG8233399.1"/>
    <property type="molecule type" value="Genomic_DNA"/>
</dbReference>
<keyword evidence="1 2" id="KW-0193">Cuticle</keyword>
<sequence length="87" mass="9548">MYLPYSYETENGITVEESGFVKNGGDPEQEALVAKGSYSYTAPDGTPITVEYTADENGFQPTGDHLPQVPEAIQRALDHFARNPPKE</sequence>
<name>A0A8K0KFR7_LADFU</name>
<evidence type="ECO:0000313" key="3">
    <source>
        <dbReference type="EMBL" id="KAG8233399.1"/>
    </source>
</evidence>
<reference evidence="3" key="1">
    <citation type="submission" date="2013-04" db="EMBL/GenBank/DDBJ databases">
        <authorList>
            <person name="Qu J."/>
            <person name="Murali S.C."/>
            <person name="Bandaranaike D."/>
            <person name="Bellair M."/>
            <person name="Blankenburg K."/>
            <person name="Chao H."/>
            <person name="Dinh H."/>
            <person name="Doddapaneni H."/>
            <person name="Downs B."/>
            <person name="Dugan-Rocha S."/>
            <person name="Elkadiri S."/>
            <person name="Gnanaolivu R.D."/>
            <person name="Hernandez B."/>
            <person name="Javaid M."/>
            <person name="Jayaseelan J.C."/>
            <person name="Lee S."/>
            <person name="Li M."/>
            <person name="Ming W."/>
            <person name="Munidasa M."/>
            <person name="Muniz J."/>
            <person name="Nguyen L."/>
            <person name="Ongeri F."/>
            <person name="Osuji N."/>
            <person name="Pu L.-L."/>
            <person name="Puazo M."/>
            <person name="Qu C."/>
            <person name="Quiroz J."/>
            <person name="Raj R."/>
            <person name="Weissenberger G."/>
            <person name="Xin Y."/>
            <person name="Zou X."/>
            <person name="Han Y."/>
            <person name="Richards S."/>
            <person name="Worley K."/>
            <person name="Muzny D."/>
            <person name="Gibbs R."/>
        </authorList>
    </citation>
    <scope>NUCLEOTIDE SEQUENCE</scope>
    <source>
        <strain evidence="3">Sampled in the wild</strain>
    </source>
</reference>
<dbReference type="PANTHER" id="PTHR10380:SF173">
    <property type="entry name" value="CUTICULAR PROTEIN 47EF, ISOFORM C-RELATED"/>
    <property type="match status" value="1"/>
</dbReference>
<dbReference type="GO" id="GO:0062129">
    <property type="term" value="C:chitin-based extracellular matrix"/>
    <property type="evidence" value="ECO:0007669"/>
    <property type="project" value="TreeGrafter"/>
</dbReference>
<dbReference type="OrthoDB" id="6493579at2759"/>
<dbReference type="Pfam" id="PF00379">
    <property type="entry name" value="Chitin_bind_4"/>
    <property type="match status" value="1"/>
</dbReference>
<dbReference type="Proteomes" id="UP000792457">
    <property type="component" value="Unassembled WGS sequence"/>
</dbReference>